<keyword evidence="1" id="KW-1133">Transmembrane helix</keyword>
<protein>
    <submittedName>
        <fullName evidence="2">Uncharacterized protein</fullName>
    </submittedName>
</protein>
<sequence>MNTPHYKDLEVEGSKAGTRRLNWGRWLLVAILTLILLFGALGWLGRKYIAQQALAQWCHDQFLTCEADFKRLGPGGAVITGVRIKSGDETPFVADEVTADISWKGLVPSLGAVSVIAPELHGTLDDRGIRFHGLENLGGSGGDSGSPLPPVKITKGRVLLATSAGDIGASVDLEGEFPESGTLQMVLDPVSLSGPDGTLVWSEGRVDVTASDGQLEGEAFLDLAEADIRGVQARNVQLDGLLNSPLDGAGDTQIVWDGHVASASWSGYEISNASSRGRAILDRLPSFEIDSILNALVEASAETDASKVSGSAFAGRDMQLEFDLAGEAGHVIGPVLASASDLDVPQGRTQRASVRANLDRTVADGIGFKADVSTSGTSLTAATSDQLLDLVNLPDMFAAHEASLTSALRRALTAFNASVTVEAQHKADGWAISADGPAQLNAQSGLAADILPGANGKWLSSMGRDRSVAGQLSLKGGGLPALTADLQVQMSEMGLSHFNATDLKLSSWSAGGRTLSADLKRIDYQRVGEGEMALETSGKIGVAGNVSGFDLDSSSLSGQLLVSSDKAGWRISTPDRSCLSLDSQGLRFGSVSLGAFRTPICPEGKDFISPGAGFAGATKLGDLVVPVAFSSNAGTVSFTNAQIDWTGGKTASVSAVSDSVSLALGIGEETLSIDGDRLRLGIATRLNAAPALSARLGATKFNGTLVPANVSSSDFRFEGTTGEGGVKGSMSADGVIIRDYRDDPLYQPLTADLDATLSGADFSMSGPLRLASNGITVADTLLRLDVTKLSGMAALESRDLQFEPGALQPWRLSDRLRGVFTDARGGLAAAARFDIVGGKIEGTGEVSVSEFGFQTTRLGRVQGVNGTVAFRELLALTTEPGQTILVERLNPGVPLENGQITFQLVEGTQFKVESAAFPFAGGTLALPPFVWSLGGEQQNIEVTAEAIELAKLVEVLKLPDTRATGTVSGSFPIDIDGTDILVRDARLRADADGGYISYLGTAADSAGAADENAKMAFEALKDFDFTVLELGLDGNVRDRMTISLILEGKSRKGIAYGDGNQVLTGQPFLFNITVNSALGELLRNTQYYTSQKGLTDAVVEQVKAKRLDESE</sequence>
<organism evidence="2">
    <name type="scientific">hydrothermal vent metagenome</name>
    <dbReference type="NCBI Taxonomy" id="652676"/>
    <lineage>
        <taxon>unclassified sequences</taxon>
        <taxon>metagenomes</taxon>
        <taxon>ecological metagenomes</taxon>
    </lineage>
</organism>
<name>A0A160U0N5_9ZZZZ</name>
<proteinExistence type="predicted"/>
<feature type="transmembrane region" description="Helical" evidence="1">
    <location>
        <begin position="26"/>
        <end position="45"/>
    </location>
</feature>
<reference evidence="2" key="1">
    <citation type="submission" date="2015-10" db="EMBL/GenBank/DDBJ databases">
        <authorList>
            <person name="Gilbert D.G."/>
        </authorList>
    </citation>
    <scope>NUCLEOTIDE SEQUENCE</scope>
</reference>
<gene>
    <name evidence="2" type="ORF">MGWOODY_Hyp119</name>
</gene>
<accession>A0A160U0N5</accession>
<keyword evidence="1" id="KW-0472">Membrane</keyword>
<evidence type="ECO:0000256" key="1">
    <source>
        <dbReference type="SAM" id="Phobius"/>
    </source>
</evidence>
<dbReference type="AlphaFoldDB" id="A0A160U0N5"/>
<dbReference type="Pfam" id="PF11739">
    <property type="entry name" value="YdbH-like"/>
    <property type="match status" value="1"/>
</dbReference>
<evidence type="ECO:0000313" key="2">
    <source>
        <dbReference type="EMBL" id="CUS55849.1"/>
    </source>
</evidence>
<dbReference type="EMBL" id="CZQD01000013">
    <property type="protein sequence ID" value="CUS55849.1"/>
    <property type="molecule type" value="Genomic_DNA"/>
</dbReference>
<dbReference type="InterPro" id="IPR021730">
    <property type="entry name" value="YdbH"/>
</dbReference>
<keyword evidence="1" id="KW-0812">Transmembrane</keyword>